<organism evidence="2 3">
    <name type="scientific">Candidatus Kaiserbacteria bacterium RIFCSPHIGHO2_01_FULL_54_36b</name>
    <dbReference type="NCBI Taxonomy" id="1798483"/>
    <lineage>
        <taxon>Bacteria</taxon>
        <taxon>Candidatus Kaiseribacteriota</taxon>
    </lineage>
</organism>
<evidence type="ECO:0000313" key="3">
    <source>
        <dbReference type="Proteomes" id="UP000176445"/>
    </source>
</evidence>
<name>A0A1F6CRP4_9BACT</name>
<keyword evidence="1" id="KW-0472">Membrane</keyword>
<accession>A0A1F6CRP4</accession>
<feature type="transmembrane region" description="Helical" evidence="1">
    <location>
        <begin position="151"/>
        <end position="173"/>
    </location>
</feature>
<protein>
    <submittedName>
        <fullName evidence="2">Uncharacterized protein</fullName>
    </submittedName>
</protein>
<keyword evidence="1" id="KW-0812">Transmembrane</keyword>
<keyword evidence="1" id="KW-1133">Transmembrane helix</keyword>
<reference evidence="2 3" key="1">
    <citation type="journal article" date="2016" name="Nat. Commun.">
        <title>Thousands of microbial genomes shed light on interconnected biogeochemical processes in an aquifer system.</title>
        <authorList>
            <person name="Anantharaman K."/>
            <person name="Brown C.T."/>
            <person name="Hug L.A."/>
            <person name="Sharon I."/>
            <person name="Castelle C.J."/>
            <person name="Probst A.J."/>
            <person name="Thomas B.C."/>
            <person name="Singh A."/>
            <person name="Wilkins M.J."/>
            <person name="Karaoz U."/>
            <person name="Brodie E.L."/>
            <person name="Williams K.H."/>
            <person name="Hubbard S.S."/>
            <person name="Banfield J.F."/>
        </authorList>
    </citation>
    <scope>NUCLEOTIDE SEQUENCE [LARGE SCALE GENOMIC DNA]</scope>
</reference>
<dbReference type="Proteomes" id="UP000176445">
    <property type="component" value="Unassembled WGS sequence"/>
</dbReference>
<dbReference type="AlphaFoldDB" id="A0A1F6CRP4"/>
<feature type="transmembrane region" description="Helical" evidence="1">
    <location>
        <begin position="39"/>
        <end position="60"/>
    </location>
</feature>
<gene>
    <name evidence="2" type="ORF">A2704_00375</name>
</gene>
<evidence type="ECO:0000256" key="1">
    <source>
        <dbReference type="SAM" id="Phobius"/>
    </source>
</evidence>
<proteinExistence type="predicted"/>
<feature type="transmembrane region" description="Helical" evidence="1">
    <location>
        <begin position="211"/>
        <end position="229"/>
    </location>
</feature>
<comment type="caution">
    <text evidence="2">The sequence shown here is derived from an EMBL/GenBank/DDBJ whole genome shotgun (WGS) entry which is preliminary data.</text>
</comment>
<evidence type="ECO:0000313" key="2">
    <source>
        <dbReference type="EMBL" id="OGG51859.1"/>
    </source>
</evidence>
<feature type="transmembrane region" description="Helical" evidence="1">
    <location>
        <begin position="112"/>
        <end position="136"/>
    </location>
</feature>
<feature type="transmembrane region" description="Helical" evidence="1">
    <location>
        <begin position="185"/>
        <end position="205"/>
    </location>
</feature>
<sequence length="243" mass="26690">MIRLAFFLAMLCGVAATYAYTHFGQLVKEANSNATVDPVYGWVLLIGEVVAATLLFLWLLHRLLGSKFGRYLWWENRDLPGPTRDAASTAPVSAPTAEVAVVKRGRFHQGRVFWVTTGALVSVLYGGALLGLFIVVYDKHYYDPRIVGKLVIPWAFVSMAVILTTVAAMIARHHLQGWDVFVGQWTSRAIGTAWGITVFGAIALYNINLDGLIILGLTLGPIVANQLFIEVSKQMIAAARDEQ</sequence>
<dbReference type="EMBL" id="MFKW01000011">
    <property type="protein sequence ID" value="OGG51859.1"/>
    <property type="molecule type" value="Genomic_DNA"/>
</dbReference>